<gene>
    <name evidence="4" type="ORF">CLV60_101273</name>
</gene>
<evidence type="ECO:0000313" key="5">
    <source>
        <dbReference type="Proteomes" id="UP000241964"/>
    </source>
</evidence>
<dbReference type="Pfam" id="PF01494">
    <property type="entry name" value="FAD_binding_3"/>
    <property type="match status" value="1"/>
</dbReference>
<proteinExistence type="predicted"/>
<reference evidence="4 5" key="1">
    <citation type="submission" date="2018-03" db="EMBL/GenBank/DDBJ databases">
        <title>Genomic Encyclopedia of Archaeal and Bacterial Type Strains, Phase II (KMG-II): from individual species to whole genera.</title>
        <authorList>
            <person name="Goeker M."/>
        </authorList>
    </citation>
    <scope>NUCLEOTIDE SEQUENCE [LARGE SCALE GENOMIC DNA]</scope>
    <source>
        <strain evidence="4 5">DSM 29057</strain>
    </source>
</reference>
<keyword evidence="5" id="KW-1185">Reference proteome</keyword>
<dbReference type="PANTHER" id="PTHR13789">
    <property type="entry name" value="MONOOXYGENASE"/>
    <property type="match status" value="1"/>
</dbReference>
<dbReference type="GO" id="GO:0071949">
    <property type="term" value="F:FAD binding"/>
    <property type="evidence" value="ECO:0007669"/>
    <property type="project" value="InterPro"/>
</dbReference>
<keyword evidence="1" id="KW-0560">Oxidoreductase</keyword>
<dbReference type="PANTHER" id="PTHR13789:SF309">
    <property type="entry name" value="PUTATIVE (AFU_ORTHOLOGUE AFUA_6G14510)-RELATED"/>
    <property type="match status" value="1"/>
</dbReference>
<dbReference type="GO" id="GO:0004497">
    <property type="term" value="F:monooxygenase activity"/>
    <property type="evidence" value="ECO:0007669"/>
    <property type="project" value="UniProtKB-KW"/>
</dbReference>
<dbReference type="AlphaFoldDB" id="A0A2P8GIV0"/>
<accession>A0A2P8GIV0</accession>
<evidence type="ECO:0000256" key="1">
    <source>
        <dbReference type="ARBA" id="ARBA00023002"/>
    </source>
</evidence>
<evidence type="ECO:0000259" key="3">
    <source>
        <dbReference type="Pfam" id="PF01494"/>
    </source>
</evidence>
<dbReference type="SUPFAM" id="SSF51905">
    <property type="entry name" value="FAD/NAD(P)-binding domain"/>
    <property type="match status" value="1"/>
</dbReference>
<sequence length="374" mass="41081">MEVAIIGAGIGGLSTALALKSAQIPFRIYEGAPALEPVGAGIMIANNAMQAFHAWGIAEEAAALGNRISVMNLTRPDLSPLSSNDLRWFEERSGLHNIAIHRADLHRVLVNAVGADHIVLNKRLKGVSQTGTAYELSFEDGTTAATAYLMGADGLRSRLRTTLFGNGELRDAGQNCWRGVTDYELPERYHHELNEAWGKGKRFGFVRLNERQVYWYLLIDQDLAGITSDVSPFLSDFHPLVGKIIEATPSSGRIVAPIFDLKPMSRWSDRRACLIGDAAHATTPNLGQGACQAIEDAYAMGELLKTCSLDEAIRRYPAVRMPKAHYIVNTSWRIGKVAHARNPLMVGLRNLIMQATPARVNQRQLEKIFSLNAV</sequence>
<dbReference type="Gene3D" id="3.50.50.60">
    <property type="entry name" value="FAD/NAD(P)-binding domain"/>
    <property type="match status" value="1"/>
</dbReference>
<dbReference type="InterPro" id="IPR050493">
    <property type="entry name" value="FAD-dep_Monooxygenase_BioMet"/>
</dbReference>
<dbReference type="InterPro" id="IPR036188">
    <property type="entry name" value="FAD/NAD-bd_sf"/>
</dbReference>
<protein>
    <submittedName>
        <fullName evidence="4">2-polyprenyl-6-methoxyphenol hydroxylase-like FAD-dependent oxidoreductase</fullName>
    </submittedName>
</protein>
<keyword evidence="2" id="KW-0503">Monooxygenase</keyword>
<dbReference type="InterPro" id="IPR002938">
    <property type="entry name" value="FAD-bd"/>
</dbReference>
<dbReference type="RefSeq" id="WP_106593581.1">
    <property type="nucleotide sequence ID" value="NZ_PYAS01000001.1"/>
</dbReference>
<dbReference type="OrthoDB" id="9766816at2"/>
<dbReference type="Proteomes" id="UP000241964">
    <property type="component" value="Unassembled WGS sequence"/>
</dbReference>
<feature type="domain" description="FAD-binding" evidence="3">
    <location>
        <begin position="2"/>
        <end position="306"/>
    </location>
</feature>
<dbReference type="PRINTS" id="PR00420">
    <property type="entry name" value="RNGMNOXGNASE"/>
</dbReference>
<evidence type="ECO:0000256" key="2">
    <source>
        <dbReference type="ARBA" id="ARBA00023033"/>
    </source>
</evidence>
<name>A0A2P8GIV0_9BACT</name>
<dbReference type="EMBL" id="PYAS01000001">
    <property type="protein sequence ID" value="PSL33904.1"/>
    <property type="molecule type" value="Genomic_DNA"/>
</dbReference>
<organism evidence="4 5">
    <name type="scientific">Dyadobacter jiangsuensis</name>
    <dbReference type="NCBI Taxonomy" id="1591085"/>
    <lineage>
        <taxon>Bacteria</taxon>
        <taxon>Pseudomonadati</taxon>
        <taxon>Bacteroidota</taxon>
        <taxon>Cytophagia</taxon>
        <taxon>Cytophagales</taxon>
        <taxon>Spirosomataceae</taxon>
        <taxon>Dyadobacter</taxon>
    </lineage>
</organism>
<evidence type="ECO:0000313" key="4">
    <source>
        <dbReference type="EMBL" id="PSL33904.1"/>
    </source>
</evidence>
<comment type="caution">
    <text evidence="4">The sequence shown here is derived from an EMBL/GenBank/DDBJ whole genome shotgun (WGS) entry which is preliminary data.</text>
</comment>